<evidence type="ECO:0000313" key="8">
    <source>
        <dbReference type="EMBL" id="TBO32825.1"/>
    </source>
</evidence>
<proteinExistence type="predicted"/>
<evidence type="ECO:0000256" key="2">
    <source>
        <dbReference type="ARBA" id="ARBA00022603"/>
    </source>
</evidence>
<dbReference type="InterPro" id="IPR029063">
    <property type="entry name" value="SAM-dependent_MTases_sf"/>
</dbReference>
<dbReference type="Pfam" id="PF01739">
    <property type="entry name" value="CheR"/>
    <property type="match status" value="1"/>
</dbReference>
<dbReference type="Proteomes" id="UP000292120">
    <property type="component" value="Unassembled WGS sequence"/>
</dbReference>
<dbReference type="EC" id="2.1.1.80" evidence="5"/>
<dbReference type="GO" id="GO:0032259">
    <property type="term" value="P:methylation"/>
    <property type="evidence" value="ECO:0007669"/>
    <property type="project" value="UniProtKB-KW"/>
</dbReference>
<evidence type="ECO:0000259" key="7">
    <source>
        <dbReference type="PROSITE" id="PS50123"/>
    </source>
</evidence>
<dbReference type="Pfam" id="PF03705">
    <property type="entry name" value="CheR_N"/>
    <property type="match status" value="1"/>
</dbReference>
<dbReference type="EMBL" id="SIXI01000002">
    <property type="protein sequence ID" value="TBO32825.1"/>
    <property type="molecule type" value="Genomic_DNA"/>
</dbReference>
<dbReference type="PIRSF" id="PIRSF000410">
    <property type="entry name" value="CheR"/>
    <property type="match status" value="1"/>
</dbReference>
<feature type="binding site" evidence="6">
    <location>
        <position position="141"/>
    </location>
    <ligand>
        <name>S-adenosyl-L-methionine</name>
        <dbReference type="ChEBI" id="CHEBI:59789"/>
    </ligand>
</feature>
<dbReference type="InterPro" id="IPR026024">
    <property type="entry name" value="Chemotaxis_MeTrfase_CheR"/>
</dbReference>
<dbReference type="Gene3D" id="3.40.50.150">
    <property type="entry name" value="Vaccinia Virus protein VP39"/>
    <property type="match status" value="1"/>
</dbReference>
<dbReference type="InterPro" id="IPR050903">
    <property type="entry name" value="Bact_Chemotaxis_MeTrfase"/>
</dbReference>
<dbReference type="SMART" id="SM00138">
    <property type="entry name" value="MeTrc"/>
    <property type="match status" value="1"/>
</dbReference>
<dbReference type="SUPFAM" id="SSF47757">
    <property type="entry name" value="Chemotaxis receptor methyltransferase CheR, N-terminal domain"/>
    <property type="match status" value="1"/>
</dbReference>
<keyword evidence="4 5" id="KW-0949">S-adenosyl-L-methionine</keyword>
<dbReference type="InterPro" id="IPR036804">
    <property type="entry name" value="CheR_N_sf"/>
</dbReference>
<name>A0A4Q9H4A0_9BURK</name>
<evidence type="ECO:0000313" key="9">
    <source>
        <dbReference type="Proteomes" id="UP000292120"/>
    </source>
</evidence>
<dbReference type="PRINTS" id="PR00996">
    <property type="entry name" value="CHERMTFRASE"/>
</dbReference>
<dbReference type="InterPro" id="IPR000780">
    <property type="entry name" value="CheR_MeTrfase"/>
</dbReference>
<dbReference type="InterPro" id="IPR022641">
    <property type="entry name" value="CheR_N"/>
</dbReference>
<evidence type="ECO:0000256" key="1">
    <source>
        <dbReference type="ARBA" id="ARBA00001541"/>
    </source>
</evidence>
<evidence type="ECO:0000256" key="6">
    <source>
        <dbReference type="PIRSR" id="PIRSR000410-1"/>
    </source>
</evidence>
<feature type="domain" description="CheR-type methyltransferase" evidence="7">
    <location>
        <begin position="1"/>
        <end position="270"/>
    </location>
</feature>
<comment type="function">
    <text evidence="5">Methylation of the membrane-bound methyl-accepting chemotaxis proteins (MCP) to form gamma-glutamyl methyl ester residues in MCP.</text>
</comment>
<dbReference type="GO" id="GO:0008983">
    <property type="term" value="F:protein-glutamate O-methyltransferase activity"/>
    <property type="evidence" value="ECO:0007669"/>
    <property type="project" value="UniProtKB-EC"/>
</dbReference>
<sequence length="270" mass="30893">MLGATISDNEFDRLRRFFEGASGIKLADSKKVLVCGRLSKRLRHWGLQTYREYIDFIEAKGHEDERQTAVDLLTTNETHFFREPKHFDFLREELARMQRTGLKGSLRLWSAASSTGEEAYSLAMTLAETLGDRPWQIFASDLSTKVLDDARRAIYPAVRADEVPRPLAVKYLLEGFDEYEGYYRVEPGLRKRVSFAQVNLMEPLPAMEPFDMIFLRNVLIYFDNAGKKKIVESLVRRLKPGGLLFIGHSETLGGITDVVKPVVPTIYRLP</sequence>
<dbReference type="RefSeq" id="WP_130967035.1">
    <property type="nucleotide sequence ID" value="NZ_SIXI01000002.1"/>
</dbReference>
<dbReference type="AlphaFoldDB" id="A0A4Q9H4A0"/>
<dbReference type="OrthoDB" id="9816309at2"/>
<keyword evidence="3 5" id="KW-0808">Transferase</keyword>
<evidence type="ECO:0000256" key="4">
    <source>
        <dbReference type="ARBA" id="ARBA00022691"/>
    </source>
</evidence>
<accession>A0A4Q9H4A0</accession>
<feature type="binding site" evidence="6">
    <location>
        <position position="78"/>
    </location>
    <ligand>
        <name>S-adenosyl-L-methionine</name>
        <dbReference type="ChEBI" id="CHEBI:59789"/>
    </ligand>
</feature>
<feature type="binding site" evidence="6">
    <location>
        <position position="76"/>
    </location>
    <ligand>
        <name>S-adenosyl-L-methionine</name>
        <dbReference type="ChEBI" id="CHEBI:59789"/>
    </ligand>
</feature>
<protein>
    <recommendedName>
        <fullName evidence="5">Chemotaxis protein methyltransferase</fullName>
        <ecNumber evidence="5">2.1.1.80</ecNumber>
    </recommendedName>
</protein>
<dbReference type="CDD" id="cd02440">
    <property type="entry name" value="AdoMet_MTases"/>
    <property type="match status" value="1"/>
</dbReference>
<gene>
    <name evidence="8" type="ORF">EYS42_06545</name>
</gene>
<keyword evidence="2 5" id="KW-0489">Methyltransferase</keyword>
<dbReference type="InterPro" id="IPR022642">
    <property type="entry name" value="CheR_C"/>
</dbReference>
<comment type="caution">
    <text evidence="8">The sequence shown here is derived from an EMBL/GenBank/DDBJ whole genome shotgun (WGS) entry which is preliminary data.</text>
</comment>
<keyword evidence="9" id="KW-1185">Reference proteome</keyword>
<dbReference type="PANTHER" id="PTHR24422:SF26">
    <property type="entry name" value="CHEMOTAXIS PROTEIN METHYLTRANSFERASE"/>
    <property type="match status" value="1"/>
</dbReference>
<feature type="binding site" evidence="6">
    <location>
        <position position="118"/>
    </location>
    <ligand>
        <name>S-adenosyl-L-methionine</name>
        <dbReference type="ChEBI" id="CHEBI:59789"/>
    </ligand>
</feature>
<organism evidence="8 9">
    <name type="scientific">Aquabacterium lacunae</name>
    <dbReference type="NCBI Taxonomy" id="2528630"/>
    <lineage>
        <taxon>Bacteria</taxon>
        <taxon>Pseudomonadati</taxon>
        <taxon>Pseudomonadota</taxon>
        <taxon>Betaproteobacteria</taxon>
        <taxon>Burkholderiales</taxon>
        <taxon>Aquabacterium</taxon>
    </lineage>
</organism>
<feature type="binding site" evidence="6">
    <location>
        <position position="82"/>
    </location>
    <ligand>
        <name>S-adenosyl-L-methionine</name>
        <dbReference type="ChEBI" id="CHEBI:59789"/>
    </ligand>
</feature>
<feature type="binding site" evidence="6">
    <location>
        <begin position="199"/>
        <end position="200"/>
    </location>
    <ligand>
        <name>S-adenosyl-L-methionine</name>
        <dbReference type="ChEBI" id="CHEBI:59789"/>
    </ligand>
</feature>
<evidence type="ECO:0000256" key="3">
    <source>
        <dbReference type="ARBA" id="ARBA00022679"/>
    </source>
</evidence>
<dbReference type="PANTHER" id="PTHR24422">
    <property type="entry name" value="CHEMOTAXIS PROTEIN METHYLTRANSFERASE"/>
    <property type="match status" value="1"/>
</dbReference>
<dbReference type="Gene3D" id="1.10.155.10">
    <property type="entry name" value="Chemotaxis receptor methyltransferase CheR, N-terminal domain"/>
    <property type="match status" value="1"/>
</dbReference>
<feature type="binding site" evidence="6">
    <location>
        <begin position="216"/>
        <end position="217"/>
    </location>
    <ligand>
        <name>S-adenosyl-L-methionine</name>
        <dbReference type="ChEBI" id="CHEBI:59789"/>
    </ligand>
</feature>
<evidence type="ECO:0000256" key="5">
    <source>
        <dbReference type="PIRNR" id="PIRNR000410"/>
    </source>
</evidence>
<dbReference type="PROSITE" id="PS50123">
    <property type="entry name" value="CHER"/>
    <property type="match status" value="1"/>
</dbReference>
<comment type="catalytic activity">
    <reaction evidence="1 5">
        <text>L-glutamyl-[protein] + S-adenosyl-L-methionine = [protein]-L-glutamate 5-O-methyl ester + S-adenosyl-L-homocysteine</text>
        <dbReference type="Rhea" id="RHEA:24452"/>
        <dbReference type="Rhea" id="RHEA-COMP:10208"/>
        <dbReference type="Rhea" id="RHEA-COMP:10311"/>
        <dbReference type="ChEBI" id="CHEBI:29973"/>
        <dbReference type="ChEBI" id="CHEBI:57856"/>
        <dbReference type="ChEBI" id="CHEBI:59789"/>
        <dbReference type="ChEBI" id="CHEBI:82795"/>
        <dbReference type="EC" id="2.1.1.80"/>
    </reaction>
</comment>
<reference evidence="8 9" key="1">
    <citation type="submission" date="2019-02" db="EMBL/GenBank/DDBJ databases">
        <title>Aquabacterium sp. strain KMB7.</title>
        <authorList>
            <person name="Chen W.-M."/>
        </authorList>
    </citation>
    <scope>NUCLEOTIDE SEQUENCE [LARGE SCALE GENOMIC DNA]</scope>
    <source>
        <strain evidence="8 9">KMB7</strain>
    </source>
</reference>
<dbReference type="SUPFAM" id="SSF53335">
    <property type="entry name" value="S-adenosyl-L-methionine-dependent methyltransferases"/>
    <property type="match status" value="1"/>
</dbReference>